<dbReference type="InterPro" id="IPR052357">
    <property type="entry name" value="Orn_Lys_Arg_decarboxylase-I"/>
</dbReference>
<comment type="caution">
    <text evidence="4">The sequence shown here is derived from an EMBL/GenBank/DDBJ whole genome shotgun (WGS) entry which is preliminary data.</text>
</comment>
<evidence type="ECO:0000259" key="3">
    <source>
        <dbReference type="PROSITE" id="PS00703"/>
    </source>
</evidence>
<dbReference type="PROSITE" id="PS00703">
    <property type="entry name" value="OKR_DC_1"/>
    <property type="match status" value="1"/>
</dbReference>
<dbReference type="Gene3D" id="3.40.640.10">
    <property type="entry name" value="Type I PLP-dependent aspartate aminotransferase-like (Major domain)"/>
    <property type="match status" value="1"/>
</dbReference>
<dbReference type="GO" id="GO:0003824">
    <property type="term" value="F:catalytic activity"/>
    <property type="evidence" value="ECO:0007669"/>
    <property type="project" value="InterPro"/>
</dbReference>
<dbReference type="InterPro" id="IPR015421">
    <property type="entry name" value="PyrdxlP-dep_Trfase_major"/>
</dbReference>
<dbReference type="EMBL" id="AJWZ01000494">
    <property type="protein sequence ID" value="EKC76687.1"/>
    <property type="molecule type" value="Genomic_DNA"/>
</dbReference>
<dbReference type="PANTHER" id="PTHR43277">
    <property type="entry name" value="ARGININE DECARBOXYLASE"/>
    <property type="match status" value="1"/>
</dbReference>
<accession>K1TUL9</accession>
<organism evidence="4">
    <name type="scientific">human gut metagenome</name>
    <dbReference type="NCBI Taxonomy" id="408170"/>
    <lineage>
        <taxon>unclassified sequences</taxon>
        <taxon>metagenomes</taxon>
        <taxon>organismal metagenomes</taxon>
    </lineage>
</organism>
<evidence type="ECO:0000256" key="1">
    <source>
        <dbReference type="ARBA" id="ARBA00001933"/>
    </source>
</evidence>
<protein>
    <submittedName>
        <fullName evidence="4">Lysine decarboxylase</fullName>
    </submittedName>
</protein>
<dbReference type="SUPFAM" id="SSF53383">
    <property type="entry name" value="PLP-dependent transferases"/>
    <property type="match status" value="1"/>
</dbReference>
<dbReference type="PANTHER" id="PTHR43277:SF4">
    <property type="entry name" value="ARGININE DECARBOXYLASE"/>
    <property type="match status" value="1"/>
</dbReference>
<feature type="domain" description="Orn/Lys/Arg decarboxylases family 1 pyridoxal-P attachment site" evidence="3">
    <location>
        <begin position="203"/>
        <end position="217"/>
    </location>
</feature>
<reference evidence="4" key="1">
    <citation type="journal article" date="2013" name="Environ. Microbiol.">
        <title>Microbiota from the distal guts of lean and obese adolescents exhibit partial functional redundancy besides clear differences in community structure.</title>
        <authorList>
            <person name="Ferrer M."/>
            <person name="Ruiz A."/>
            <person name="Lanza F."/>
            <person name="Haange S.B."/>
            <person name="Oberbach A."/>
            <person name="Till H."/>
            <person name="Bargiela R."/>
            <person name="Campoy C."/>
            <person name="Segura M.T."/>
            <person name="Richter M."/>
            <person name="von Bergen M."/>
            <person name="Seifert J."/>
            <person name="Suarez A."/>
        </authorList>
    </citation>
    <scope>NUCLEOTIDE SEQUENCE</scope>
</reference>
<name>K1TUL9_9ZZZZ</name>
<keyword evidence="2" id="KW-0663">Pyridoxal phosphate</keyword>
<comment type="cofactor">
    <cofactor evidence="1">
        <name>pyridoxal 5'-phosphate</name>
        <dbReference type="ChEBI" id="CHEBI:597326"/>
    </cofactor>
</comment>
<sequence>MRVVPFDVPGHKRGRGNPELTAFLGQQCVGVDVNSMKPLDNLCHPVSVIREAEELAADAFGAAHAFLMVGGTTSSVQSMVLTTCKRGDEIILPRNVHRSVLNALVLCGAVPGLCQSRGGQAAGHLAGHEAGAGGQGHQGAPQRRGVLVNNPTYYGICSDLRAIVRMAHDAGMLCLADEAHGTHFYFGGGLPVSAMAAGADMASVSMHKSGGSLTQSSLLLTGPNVHAGYVRQIINLTQTTSGSYLLMSSLDISRRNLALRGRQVFHQVADMAEYAREEINAVGGYYAFGKELCNGNSVFDFDTTKLSVHTLDIGLAGIEVYDILRDEYDIQIEFGDIGNILAYLSIGDRPQEVERLVSALAEIKRRY</sequence>
<proteinExistence type="predicted"/>
<dbReference type="Pfam" id="PF01276">
    <property type="entry name" value="OKR_DC_1"/>
    <property type="match status" value="1"/>
</dbReference>
<gene>
    <name evidence="4" type="ORF">OBE_00720</name>
</gene>
<dbReference type="AlphaFoldDB" id="K1TUL9"/>
<evidence type="ECO:0000313" key="4">
    <source>
        <dbReference type="EMBL" id="EKC76687.1"/>
    </source>
</evidence>
<feature type="non-terminal residue" evidence="4">
    <location>
        <position position="367"/>
    </location>
</feature>
<dbReference type="InterPro" id="IPR000310">
    <property type="entry name" value="Orn/Lys/Arg_deCO2ase_major_dom"/>
</dbReference>
<evidence type="ECO:0000256" key="2">
    <source>
        <dbReference type="ARBA" id="ARBA00022898"/>
    </source>
</evidence>
<dbReference type="InterPro" id="IPR015424">
    <property type="entry name" value="PyrdxlP-dep_Trfase"/>
</dbReference>